<accession>A0A8C7H6S7</accession>
<dbReference type="GO" id="GO:1900745">
    <property type="term" value="P:positive regulation of p38MAPK cascade"/>
    <property type="evidence" value="ECO:0007669"/>
    <property type="project" value="InterPro"/>
</dbReference>
<feature type="compositionally biased region" description="Polar residues" evidence="7">
    <location>
        <begin position="558"/>
        <end position="569"/>
    </location>
</feature>
<feature type="compositionally biased region" description="Low complexity" evidence="7">
    <location>
        <begin position="465"/>
        <end position="485"/>
    </location>
</feature>
<evidence type="ECO:0000313" key="10">
    <source>
        <dbReference type="Proteomes" id="UP000694557"/>
    </source>
</evidence>
<feature type="compositionally biased region" description="Acidic residues" evidence="7">
    <location>
        <begin position="746"/>
        <end position="756"/>
    </location>
</feature>
<proteinExistence type="inferred from homology"/>
<dbReference type="PANTHER" id="PTHR31481">
    <property type="entry name" value="RELT-LIKE PROTEIN 2 RELL2"/>
    <property type="match status" value="1"/>
</dbReference>
<dbReference type="AlphaFoldDB" id="A0A8C7H6S7"/>
<feature type="compositionally biased region" description="Basic residues" evidence="7">
    <location>
        <begin position="149"/>
        <end position="160"/>
    </location>
</feature>
<dbReference type="PRINTS" id="PR01217">
    <property type="entry name" value="PRICHEXTENSN"/>
</dbReference>
<gene>
    <name evidence="9" type="primary">LOC109905941</name>
</gene>
<feature type="transmembrane region" description="Helical" evidence="8">
    <location>
        <begin position="16"/>
        <end position="39"/>
    </location>
</feature>
<evidence type="ECO:0000256" key="6">
    <source>
        <dbReference type="ARBA" id="ARBA00023136"/>
    </source>
</evidence>
<evidence type="ECO:0000313" key="9">
    <source>
        <dbReference type="Ensembl" id="ENSOKIP00005051212.1"/>
    </source>
</evidence>
<name>A0A8C7H6S7_ONCKI</name>
<comment type="similarity">
    <text evidence="2">Belongs to the RELT family.</text>
</comment>
<protein>
    <submittedName>
        <fullName evidence="9">Mucin-17-like</fullName>
    </submittedName>
</protein>
<keyword evidence="6 8" id="KW-0472">Membrane</keyword>
<feature type="compositionally biased region" description="Polar residues" evidence="7">
    <location>
        <begin position="449"/>
        <end position="464"/>
    </location>
</feature>
<feature type="region of interest" description="Disordered" evidence="7">
    <location>
        <begin position="149"/>
        <end position="215"/>
    </location>
</feature>
<feature type="compositionally biased region" description="Polar residues" evidence="7">
    <location>
        <begin position="396"/>
        <end position="420"/>
    </location>
</feature>
<dbReference type="GO" id="GO:0005886">
    <property type="term" value="C:plasma membrane"/>
    <property type="evidence" value="ECO:0007669"/>
    <property type="project" value="UniProtKB-SubCell"/>
</dbReference>
<evidence type="ECO:0000256" key="1">
    <source>
        <dbReference type="ARBA" id="ARBA00004162"/>
    </source>
</evidence>
<reference evidence="9" key="1">
    <citation type="submission" date="2025-08" db="UniProtKB">
        <authorList>
            <consortium name="Ensembl"/>
        </authorList>
    </citation>
    <scope>IDENTIFICATION</scope>
</reference>
<feature type="compositionally biased region" description="Polar residues" evidence="7">
    <location>
        <begin position="585"/>
        <end position="602"/>
    </location>
</feature>
<feature type="compositionally biased region" description="Low complexity" evidence="7">
    <location>
        <begin position="439"/>
        <end position="448"/>
    </location>
</feature>
<sequence>MTDLEASTVGEPPPPYMIFLLVFFFFITGLLGFLVCHLLKKKGYRCRTGEEEDDEECEQKLGPDKNDDEEEENQDTVEQILKCIIENEANMEAFKDMLGKQDICQHHDPRLLRKESLGGIPPHHHTVHSGAQLDHKSCTLCVQGRSKKARRLSRVPRTNKPRTPGERRESTVFAVGRFRVTHMDKKDQGSGDQLDQSEALDSEKADEEDPQRKEGYNLQSMFKDVKTETTNGVVATAAKRKKSLVLFSLRRGSDPVGVKVSLSQPVVEEEPLFNDPLKTAPVQTSSPVKALSSQPSMGSAAPDDTEMAPVKMSPTRVTFIVSPTEAPEPVSPNTSPAGVSPLTPPVQESPITTPVQVTPMTPEIFPLTPGSPTNLAPSPLNVSPATSPVQAHPTPVQASPTPVQASPTPVQASHTPTPVQASPTPVQASPTPVQPSPTPVQASPTPVQASPTPVQASPTPTPVQASPTPVQASPTPAQASPTTAPLNLSPALSSRMVSPSPNSLNLSPSLSSRKVSSNTTPLNLSPTPTPMQVSPALSSRKVSSNTTPLNLSPTPTPMQVSPALSSRKVSSNTTPLNLSPTPTPMQVSPALSSRNVSPALTSRKVSPTPLMVSPIAPHSILSNTTTLVKVEQTSPSSSPFTTSATATMKGPEHKADSLARFKADKVSPTVATVKISPTVDHMKVSATMTPTKVCPSSGSPLENKLELGSVAIVNASPDSQREVSVVCMADVVKGEKEDPAVAQSPPEEEKEDEVEMEDIKNCRVSQEEEGVSLKEKRRSVHSQHKW</sequence>
<reference evidence="9" key="2">
    <citation type="submission" date="2025-09" db="UniProtKB">
        <authorList>
            <consortium name="Ensembl"/>
        </authorList>
    </citation>
    <scope>IDENTIFICATION</scope>
</reference>
<feature type="region of interest" description="Disordered" evidence="7">
    <location>
        <begin position="52"/>
        <end position="73"/>
    </location>
</feature>
<feature type="compositionally biased region" description="Low complexity" evidence="7">
    <location>
        <begin position="498"/>
        <end position="526"/>
    </location>
</feature>
<feature type="compositionally biased region" description="Low complexity" evidence="7">
    <location>
        <begin position="543"/>
        <end position="553"/>
    </location>
</feature>
<feature type="compositionally biased region" description="Low complexity" evidence="7">
    <location>
        <begin position="421"/>
        <end position="431"/>
    </location>
</feature>
<dbReference type="InterPro" id="IPR042313">
    <property type="entry name" value="RELL2"/>
</dbReference>
<evidence type="ECO:0000256" key="4">
    <source>
        <dbReference type="ARBA" id="ARBA00022692"/>
    </source>
</evidence>
<feature type="region of interest" description="Disordered" evidence="7">
    <location>
        <begin position="734"/>
        <end position="786"/>
    </location>
</feature>
<dbReference type="Pfam" id="PF12606">
    <property type="entry name" value="RELT"/>
    <property type="match status" value="1"/>
</dbReference>
<organism evidence="9 10">
    <name type="scientific">Oncorhynchus kisutch</name>
    <name type="common">Coho salmon</name>
    <name type="synonym">Salmo kisutch</name>
    <dbReference type="NCBI Taxonomy" id="8019"/>
    <lineage>
        <taxon>Eukaryota</taxon>
        <taxon>Metazoa</taxon>
        <taxon>Chordata</taxon>
        <taxon>Craniata</taxon>
        <taxon>Vertebrata</taxon>
        <taxon>Euteleostomi</taxon>
        <taxon>Actinopterygii</taxon>
        <taxon>Neopterygii</taxon>
        <taxon>Teleostei</taxon>
        <taxon>Protacanthopterygii</taxon>
        <taxon>Salmoniformes</taxon>
        <taxon>Salmonidae</taxon>
        <taxon>Salmoninae</taxon>
        <taxon>Oncorhynchus</taxon>
    </lineage>
</organism>
<evidence type="ECO:0000256" key="2">
    <source>
        <dbReference type="ARBA" id="ARBA00008688"/>
    </source>
</evidence>
<evidence type="ECO:0000256" key="5">
    <source>
        <dbReference type="ARBA" id="ARBA00022989"/>
    </source>
</evidence>
<dbReference type="Proteomes" id="UP000694557">
    <property type="component" value="Unassembled WGS sequence"/>
</dbReference>
<dbReference type="GeneTree" id="ENSGT00940000160541"/>
<dbReference type="KEGG" id="oki:109905941"/>
<dbReference type="PANTHER" id="PTHR31481:SF0">
    <property type="entry name" value="RELT-LIKE PROTEIN 2"/>
    <property type="match status" value="1"/>
</dbReference>
<dbReference type="Ensembl" id="ENSOKIT00005054087.1">
    <property type="protein sequence ID" value="ENSOKIP00005051212.1"/>
    <property type="gene ID" value="ENSOKIG00005021609.1"/>
</dbReference>
<dbReference type="RefSeq" id="XP_020359175.2">
    <property type="nucleotide sequence ID" value="XM_020503586.2"/>
</dbReference>
<feature type="compositionally biased region" description="Low complexity" evidence="7">
    <location>
        <begin position="570"/>
        <end position="580"/>
    </location>
</feature>
<feature type="compositionally biased region" description="Acidic residues" evidence="7">
    <location>
        <begin position="198"/>
        <end position="209"/>
    </location>
</feature>
<keyword evidence="4 8" id="KW-0812">Transmembrane</keyword>
<dbReference type="GeneID" id="109905941"/>
<evidence type="ECO:0000256" key="8">
    <source>
        <dbReference type="SAM" id="Phobius"/>
    </source>
</evidence>
<feature type="region of interest" description="Disordered" evidence="7">
    <location>
        <begin position="277"/>
        <end position="602"/>
    </location>
</feature>
<keyword evidence="3" id="KW-1003">Cell membrane</keyword>
<keyword evidence="5 8" id="KW-1133">Transmembrane helix</keyword>
<evidence type="ECO:0000256" key="7">
    <source>
        <dbReference type="SAM" id="MobiDB-lite"/>
    </source>
</evidence>
<evidence type="ECO:0000256" key="3">
    <source>
        <dbReference type="ARBA" id="ARBA00022475"/>
    </source>
</evidence>
<keyword evidence="10" id="KW-1185">Reference proteome</keyword>
<feature type="compositionally biased region" description="Polar residues" evidence="7">
    <location>
        <begin position="281"/>
        <end position="297"/>
    </location>
</feature>
<feature type="compositionally biased region" description="Polar residues" evidence="7">
    <location>
        <begin position="349"/>
        <end position="359"/>
    </location>
</feature>
<comment type="subcellular location">
    <subcellularLocation>
        <location evidence="1">Cell membrane</location>
        <topology evidence="1">Single-pass membrane protein</topology>
    </subcellularLocation>
</comment>
<feature type="compositionally biased region" description="Polar residues" evidence="7">
    <location>
        <begin position="531"/>
        <end position="542"/>
    </location>
</feature>
<dbReference type="GO" id="GO:0010811">
    <property type="term" value="P:positive regulation of cell-substrate adhesion"/>
    <property type="evidence" value="ECO:0007669"/>
    <property type="project" value="TreeGrafter"/>
</dbReference>
<feature type="compositionally biased region" description="Polar residues" evidence="7">
    <location>
        <begin position="370"/>
        <end position="389"/>
    </location>
</feature>
<feature type="compositionally biased region" description="Basic residues" evidence="7">
    <location>
        <begin position="775"/>
        <end position="786"/>
    </location>
</feature>
<dbReference type="InterPro" id="IPR022248">
    <property type="entry name" value="TNF_rcpt_RELT"/>
</dbReference>